<gene>
    <name evidence="1" type="ORF">DAVIS_04828</name>
</gene>
<name>A0A3E2MPS9_MYCMR</name>
<evidence type="ECO:0008006" key="3">
    <source>
        <dbReference type="Google" id="ProtNLM"/>
    </source>
</evidence>
<dbReference type="SUPFAM" id="SSF75005">
    <property type="entry name" value="Arabinanase/levansucrase/invertase"/>
    <property type="match status" value="1"/>
</dbReference>
<protein>
    <recommendedName>
        <fullName evidence="3">Glycosyl hydrolases family 43</fullName>
    </recommendedName>
</protein>
<dbReference type="PANTHER" id="PTHR35279">
    <property type="match status" value="1"/>
</dbReference>
<dbReference type="AlphaFoldDB" id="A0A3E2MPS9"/>
<evidence type="ECO:0000313" key="2">
    <source>
        <dbReference type="Proteomes" id="UP000257451"/>
    </source>
</evidence>
<dbReference type="Gene3D" id="2.115.10.20">
    <property type="entry name" value="Glycosyl hydrolase domain, family 43"/>
    <property type="match status" value="2"/>
</dbReference>
<comment type="caution">
    <text evidence="1">The sequence shown here is derived from an EMBL/GenBank/DDBJ whole genome shotgun (WGS) entry which is preliminary data.</text>
</comment>
<sequence length="302" mass="33444">MPWRKLGRIFVPSGELDWARTHASQPVAEWVDGDIFRIYFSTRDDQNRSSIGSVVVDLAAGGKVLEISPEPVLGPGALGMFDDCGVSMGSIVPVGDTRFLYYMGWNLAVTVPWKNAIGLAISQAGGPFKRWSTFPVVPLDEGDPYSISYPWVIRDGDKYRMWYGSNVRWEQKTKNMDGLPHVIKSAESIDAIHWEKQELVAIDTAGCDDIAAARPCVVRDPGLYRMWYCARGAQYSIYHAVSEDGVIWTQLGKDNGIDASPGEWDANSVGYPCVFDHKGQRFLIYSGDGYGRTGFGLAVLDD</sequence>
<dbReference type="RefSeq" id="WP_117433262.1">
    <property type="nucleotide sequence ID" value="NZ_PEDF01000182.1"/>
</dbReference>
<dbReference type="EMBL" id="PEDF01000182">
    <property type="protein sequence ID" value="RFZ34350.1"/>
    <property type="molecule type" value="Genomic_DNA"/>
</dbReference>
<proteinExistence type="predicted"/>
<evidence type="ECO:0000313" key="1">
    <source>
        <dbReference type="EMBL" id="RFZ34350.1"/>
    </source>
</evidence>
<dbReference type="Proteomes" id="UP000257451">
    <property type="component" value="Unassembled WGS sequence"/>
</dbReference>
<organism evidence="1 2">
    <name type="scientific">Mycobacterium marinum</name>
    <dbReference type="NCBI Taxonomy" id="1781"/>
    <lineage>
        <taxon>Bacteria</taxon>
        <taxon>Bacillati</taxon>
        <taxon>Actinomycetota</taxon>
        <taxon>Actinomycetes</taxon>
        <taxon>Mycobacteriales</taxon>
        <taxon>Mycobacteriaceae</taxon>
        <taxon>Mycobacterium</taxon>
        <taxon>Mycobacterium ulcerans group</taxon>
    </lineage>
</organism>
<reference evidence="1 2" key="1">
    <citation type="journal article" date="2018" name="Sci. Rep.">
        <title>Extensive genomic diversity among Mycobacterium marinum strains revealed by whole genome sequencing.</title>
        <authorList>
            <person name="Das S."/>
            <person name="Pettersson B.M."/>
            <person name="Behra P.R."/>
            <person name="Mallick A."/>
            <person name="Cheramie M."/>
            <person name="Ramesh M."/>
            <person name="Shirreff L."/>
            <person name="DuCote T."/>
            <person name="Dasgupta S."/>
            <person name="Ennis D.G."/>
            <person name="Kirsebom L.A."/>
        </authorList>
    </citation>
    <scope>NUCLEOTIDE SEQUENCE [LARGE SCALE GENOMIC DNA]</scope>
    <source>
        <strain evidence="1 2">Davis1</strain>
    </source>
</reference>
<accession>A0A3E2MPS9</accession>
<dbReference type="PANTHER" id="PTHR35279:SF1">
    <property type="entry name" value="ARABINANASE_LEVANSUCRASE_INVERTASE"/>
    <property type="match status" value="1"/>
</dbReference>
<dbReference type="InterPro" id="IPR023296">
    <property type="entry name" value="Glyco_hydro_beta-prop_sf"/>
</dbReference>